<dbReference type="InterPro" id="IPR037387">
    <property type="entry name" value="PTCD3"/>
</dbReference>
<dbReference type="OrthoDB" id="185373at2759"/>
<organism evidence="6 7">
    <name type="scientific">Chionoecetes opilio</name>
    <name type="common">Atlantic snow crab</name>
    <name type="synonym">Cancer opilio</name>
    <dbReference type="NCBI Taxonomy" id="41210"/>
    <lineage>
        <taxon>Eukaryota</taxon>
        <taxon>Metazoa</taxon>
        <taxon>Ecdysozoa</taxon>
        <taxon>Arthropoda</taxon>
        <taxon>Crustacea</taxon>
        <taxon>Multicrustacea</taxon>
        <taxon>Malacostraca</taxon>
        <taxon>Eumalacostraca</taxon>
        <taxon>Eucarida</taxon>
        <taxon>Decapoda</taxon>
        <taxon>Pleocyemata</taxon>
        <taxon>Brachyura</taxon>
        <taxon>Eubrachyura</taxon>
        <taxon>Majoidea</taxon>
        <taxon>Majidae</taxon>
        <taxon>Chionoecetes</taxon>
    </lineage>
</organism>
<reference evidence="6" key="1">
    <citation type="submission" date="2020-07" db="EMBL/GenBank/DDBJ databases">
        <title>The High-quality genome of the commercially important snow crab, Chionoecetes opilio.</title>
        <authorList>
            <person name="Jeong J.-H."/>
            <person name="Ryu S."/>
        </authorList>
    </citation>
    <scope>NUCLEOTIDE SEQUENCE</scope>
    <source>
        <strain evidence="6">MADBK_172401_WGS</strain>
        <tissue evidence="6">Digestive gland</tissue>
    </source>
</reference>
<dbReference type="Proteomes" id="UP000770661">
    <property type="component" value="Unassembled WGS sequence"/>
</dbReference>
<dbReference type="PANTHER" id="PTHR16276">
    <property type="entry name" value="PENTATRICOPEPTIDE REPEAT DOMAIN-CONTAINING PROTEIN 3"/>
    <property type="match status" value="1"/>
</dbReference>
<dbReference type="GO" id="GO:0005739">
    <property type="term" value="C:mitochondrion"/>
    <property type="evidence" value="ECO:0007669"/>
    <property type="project" value="UniProtKB-SubCell"/>
</dbReference>
<dbReference type="EMBL" id="JACEEZ010022317">
    <property type="protein sequence ID" value="KAG0712519.1"/>
    <property type="molecule type" value="Genomic_DNA"/>
</dbReference>
<evidence type="ECO:0000256" key="4">
    <source>
        <dbReference type="ARBA" id="ARBA00023128"/>
    </source>
</evidence>
<evidence type="ECO:0000256" key="3">
    <source>
        <dbReference type="ARBA" id="ARBA00022946"/>
    </source>
</evidence>
<evidence type="ECO:0000313" key="7">
    <source>
        <dbReference type="Proteomes" id="UP000770661"/>
    </source>
</evidence>
<name>A0A8J5CJG2_CHIOP</name>
<sequence length="144" mass="15743">MGTAATQDTIDVPRRIQRSHTDILKALASTVGVDTTGPHYKYSDDPYLAPHSNLTKRSYALSKEAGRKAARWVREEHPKLFSHRPEDPFVQGQSDARVAPSPYQHFIIPPYCLVLGEATTPEAVTNPRLTPGTHSLLGGQGLGS</sequence>
<dbReference type="AlphaFoldDB" id="A0A8J5CJG2"/>
<evidence type="ECO:0000256" key="5">
    <source>
        <dbReference type="SAM" id="MobiDB-lite"/>
    </source>
</evidence>
<evidence type="ECO:0000313" key="6">
    <source>
        <dbReference type="EMBL" id="KAG0712519.1"/>
    </source>
</evidence>
<keyword evidence="4" id="KW-0496">Mitochondrion</keyword>
<comment type="caution">
    <text evidence="6">The sequence shown here is derived from an EMBL/GenBank/DDBJ whole genome shotgun (WGS) entry which is preliminary data.</text>
</comment>
<proteinExistence type="predicted"/>
<protein>
    <submittedName>
        <fullName evidence="6">Protein PTCD3, mitochondrial</fullName>
    </submittedName>
</protein>
<dbReference type="InterPro" id="IPR055063">
    <property type="entry name" value="Rib_mS39_PPR"/>
</dbReference>
<keyword evidence="3" id="KW-0809">Transit peptide</keyword>
<dbReference type="PANTHER" id="PTHR16276:SF1">
    <property type="entry name" value="SMALL RIBOSOMAL SUBUNIT PROTEIN MS39"/>
    <property type="match status" value="1"/>
</dbReference>
<dbReference type="GO" id="GO:0043024">
    <property type="term" value="F:ribosomal small subunit binding"/>
    <property type="evidence" value="ECO:0007669"/>
    <property type="project" value="InterPro"/>
</dbReference>
<comment type="subcellular location">
    <subcellularLocation>
        <location evidence="1">Mitochondrion</location>
    </subcellularLocation>
</comment>
<dbReference type="GO" id="GO:0019843">
    <property type="term" value="F:rRNA binding"/>
    <property type="evidence" value="ECO:0007669"/>
    <property type="project" value="InterPro"/>
</dbReference>
<keyword evidence="7" id="KW-1185">Reference proteome</keyword>
<keyword evidence="2" id="KW-0677">Repeat</keyword>
<accession>A0A8J5CJG2</accession>
<gene>
    <name evidence="6" type="ORF">GWK47_002057</name>
</gene>
<dbReference type="Pfam" id="PF22330">
    <property type="entry name" value="Rib_mS39_PPR"/>
    <property type="match status" value="1"/>
</dbReference>
<dbReference type="GO" id="GO:0032543">
    <property type="term" value="P:mitochondrial translation"/>
    <property type="evidence" value="ECO:0007669"/>
    <property type="project" value="InterPro"/>
</dbReference>
<evidence type="ECO:0000256" key="1">
    <source>
        <dbReference type="ARBA" id="ARBA00004173"/>
    </source>
</evidence>
<evidence type="ECO:0000256" key="2">
    <source>
        <dbReference type="ARBA" id="ARBA00022737"/>
    </source>
</evidence>
<feature type="region of interest" description="Disordered" evidence="5">
    <location>
        <begin position="124"/>
        <end position="144"/>
    </location>
</feature>